<evidence type="ECO:0000313" key="3">
    <source>
        <dbReference type="Proteomes" id="UP000199125"/>
    </source>
</evidence>
<evidence type="ECO:0000313" key="2">
    <source>
        <dbReference type="EMBL" id="SEH86862.1"/>
    </source>
</evidence>
<sequence>MPHPASVPGTTTTEISATVTALTQFQRLEAAGVWRPRPDGRLHDVIVSFGDATLILRDPRSEEPLSHWSLPAVTRLNPGQLPAIFAPGDAAQDEVVEIDDQLMVQAIERVHSAIAASRPHKGRLRAALVWSMAAAAALAAVIWLPGALIAHAARIAPPVQRTAVGLAMLADMRQTTGAACDRPSGAAVLDRLSARLLGPEGRIVVLPATMRGARALPGRIVVIGDDMIAGEAGPAVAAGHVLAADVAAAGADPLAAVLRDAGLGAALKMLTSGELTATAIAGQGSALLLRPAPRPDDEALLARMQEAGVSSQPYARSLDPSGETVLTLIEADPWHASDPPEPLMTEGEWLQLQQICSR</sequence>
<keyword evidence="1" id="KW-0472">Membrane</keyword>
<keyword evidence="3" id="KW-1185">Reference proteome</keyword>
<keyword evidence="1" id="KW-1133">Transmembrane helix</keyword>
<protein>
    <submittedName>
        <fullName evidence="2">Uncharacterized protein</fullName>
    </submittedName>
</protein>
<name>A0A1H6LPL6_9RHOB</name>
<dbReference type="Proteomes" id="UP000199125">
    <property type="component" value="Unassembled WGS sequence"/>
</dbReference>
<keyword evidence="1" id="KW-0812">Transmembrane</keyword>
<accession>A0A1H6LPL6</accession>
<proteinExistence type="predicted"/>
<dbReference type="STRING" id="65735.SAMN04488075_1525"/>
<feature type="transmembrane region" description="Helical" evidence="1">
    <location>
        <begin position="127"/>
        <end position="150"/>
    </location>
</feature>
<organism evidence="2 3">
    <name type="scientific">Paracoccus alkenifer</name>
    <dbReference type="NCBI Taxonomy" id="65735"/>
    <lineage>
        <taxon>Bacteria</taxon>
        <taxon>Pseudomonadati</taxon>
        <taxon>Pseudomonadota</taxon>
        <taxon>Alphaproteobacteria</taxon>
        <taxon>Rhodobacterales</taxon>
        <taxon>Paracoccaceae</taxon>
        <taxon>Paracoccus</taxon>
    </lineage>
</organism>
<dbReference type="EMBL" id="FNXG01000002">
    <property type="protein sequence ID" value="SEH86862.1"/>
    <property type="molecule type" value="Genomic_DNA"/>
</dbReference>
<evidence type="ECO:0000256" key="1">
    <source>
        <dbReference type="SAM" id="Phobius"/>
    </source>
</evidence>
<gene>
    <name evidence="2" type="ORF">SAMN04488075_1525</name>
</gene>
<reference evidence="3" key="1">
    <citation type="submission" date="2016-10" db="EMBL/GenBank/DDBJ databases">
        <authorList>
            <person name="Varghese N."/>
            <person name="Submissions S."/>
        </authorList>
    </citation>
    <scope>NUCLEOTIDE SEQUENCE [LARGE SCALE GENOMIC DNA]</scope>
    <source>
        <strain evidence="3">DSM 11593</strain>
    </source>
</reference>
<dbReference type="AlphaFoldDB" id="A0A1H6LPL6"/>